<dbReference type="PANTHER" id="PTHR36924">
    <property type="entry name" value="ANTITOXIN HIGA-1"/>
    <property type="match status" value="1"/>
</dbReference>
<dbReference type="Gene3D" id="1.10.260.40">
    <property type="entry name" value="lambda repressor-like DNA-binding domains"/>
    <property type="match status" value="1"/>
</dbReference>
<dbReference type="InterPro" id="IPR001387">
    <property type="entry name" value="Cro/C1-type_HTH"/>
</dbReference>
<dbReference type="Pfam" id="PF01381">
    <property type="entry name" value="HTH_3"/>
    <property type="match status" value="1"/>
</dbReference>
<evidence type="ECO:0000313" key="3">
    <source>
        <dbReference type="EMBL" id="OWY35250.1"/>
    </source>
</evidence>
<dbReference type="AlphaFoldDB" id="A0A225SVL5"/>
<dbReference type="SUPFAM" id="SSF47413">
    <property type="entry name" value="lambda repressor-like DNA-binding domains"/>
    <property type="match status" value="1"/>
</dbReference>
<name>A0A225SVL5_9BURK</name>
<dbReference type="GO" id="GO:0003677">
    <property type="term" value="F:DNA binding"/>
    <property type="evidence" value="ECO:0007669"/>
    <property type="project" value="UniProtKB-KW"/>
</dbReference>
<reference evidence="3 4" key="1">
    <citation type="journal article" date="2010" name="Int. J. Syst. Evol. Microbiol.">
        <title>Reclassification of Herbaspirillum putei as a later heterotypic synonym of Herbaspirillum huttiense, with the description of H. huttiense subsp. huttiense subsp. nov. and H. huttiense subsp. putei subsp. nov., comb. nov., and description of Herbaspirillum aquaticum sp. nov.</title>
        <authorList>
            <person name="Dobritsa A.P."/>
            <person name="Reddy M.C."/>
            <person name="Samadpour M."/>
        </authorList>
    </citation>
    <scope>NUCLEOTIDE SEQUENCE [LARGE SCALE GENOMIC DNA]</scope>
    <source>
        <strain evidence="3 4">IEH 4430</strain>
    </source>
</reference>
<dbReference type="PROSITE" id="PS50943">
    <property type="entry name" value="HTH_CROC1"/>
    <property type="match status" value="1"/>
</dbReference>
<organism evidence="3 4">
    <name type="scientific">Herbaspirillum aquaticum</name>
    <dbReference type="NCBI Taxonomy" id="568783"/>
    <lineage>
        <taxon>Bacteria</taxon>
        <taxon>Pseudomonadati</taxon>
        <taxon>Pseudomonadota</taxon>
        <taxon>Betaproteobacteria</taxon>
        <taxon>Burkholderiales</taxon>
        <taxon>Oxalobacteraceae</taxon>
        <taxon>Herbaspirillum</taxon>
    </lineage>
</organism>
<accession>A0A225SVL5</accession>
<sequence>MYKNGMRPVHPGEVLLDDYIKPMGVSVRAVALALHVPYSRLSEIIKGQRGVSADTALRLERYFGSEAQGWLNLQTAYDLRMAQISEGKAIARAITPLAAFA</sequence>
<dbReference type="PANTHER" id="PTHR36924:SF1">
    <property type="entry name" value="ANTITOXIN HIGA-1"/>
    <property type="match status" value="1"/>
</dbReference>
<keyword evidence="1" id="KW-0238">DNA-binding</keyword>
<dbReference type="InterPro" id="IPR010982">
    <property type="entry name" value="Lambda_DNA-bd_dom_sf"/>
</dbReference>
<dbReference type="Proteomes" id="UP000214747">
    <property type="component" value="Unassembled WGS sequence"/>
</dbReference>
<dbReference type="EMBL" id="NJGV01000006">
    <property type="protein sequence ID" value="OWY35250.1"/>
    <property type="molecule type" value="Genomic_DNA"/>
</dbReference>
<dbReference type="SMART" id="SM00530">
    <property type="entry name" value="HTH_XRE"/>
    <property type="match status" value="1"/>
</dbReference>
<comment type="caution">
    <text evidence="3">The sequence shown here is derived from an EMBL/GenBank/DDBJ whole genome shotgun (WGS) entry which is preliminary data.</text>
</comment>
<gene>
    <name evidence="3" type="primary">higA</name>
    <name evidence="3" type="ORF">CEJ45_08210</name>
</gene>
<dbReference type="NCBIfam" id="TIGR02607">
    <property type="entry name" value="antidote_HigA"/>
    <property type="match status" value="1"/>
</dbReference>
<evidence type="ECO:0000259" key="2">
    <source>
        <dbReference type="PROSITE" id="PS50943"/>
    </source>
</evidence>
<proteinExistence type="predicted"/>
<protein>
    <submittedName>
        <fullName evidence="3">Addiction module antidote protein, HigA family</fullName>
    </submittedName>
</protein>
<keyword evidence="4" id="KW-1185">Reference proteome</keyword>
<dbReference type="RefSeq" id="WP_088754669.1">
    <property type="nucleotide sequence ID" value="NZ_NJGV01000006.1"/>
</dbReference>
<evidence type="ECO:0000256" key="1">
    <source>
        <dbReference type="ARBA" id="ARBA00023125"/>
    </source>
</evidence>
<evidence type="ECO:0000313" key="4">
    <source>
        <dbReference type="Proteomes" id="UP000214747"/>
    </source>
</evidence>
<feature type="domain" description="HTH cro/C1-type" evidence="2">
    <location>
        <begin position="24"/>
        <end position="70"/>
    </location>
</feature>
<dbReference type="InterPro" id="IPR013430">
    <property type="entry name" value="Toxin_antidote_HigA"/>
</dbReference>